<accession>A0A518AWZ4</accession>
<dbReference type="Pfam" id="PF13489">
    <property type="entry name" value="Methyltransf_23"/>
    <property type="match status" value="1"/>
</dbReference>
<dbReference type="CDD" id="cd02440">
    <property type="entry name" value="AdoMet_MTases"/>
    <property type="match status" value="1"/>
</dbReference>
<organism evidence="2 3">
    <name type="scientific">Kolteria novifilia</name>
    <dbReference type="NCBI Taxonomy" id="2527975"/>
    <lineage>
        <taxon>Bacteria</taxon>
        <taxon>Pseudomonadati</taxon>
        <taxon>Planctomycetota</taxon>
        <taxon>Planctomycetia</taxon>
        <taxon>Kolteriales</taxon>
        <taxon>Kolteriaceae</taxon>
        <taxon>Kolteria</taxon>
    </lineage>
</organism>
<dbReference type="Gene3D" id="3.90.550.10">
    <property type="entry name" value="Spore Coat Polysaccharide Biosynthesis Protein SpsA, Chain A"/>
    <property type="match status" value="1"/>
</dbReference>
<dbReference type="CDD" id="cd04179">
    <property type="entry name" value="DPM_DPG-synthase_like"/>
    <property type="match status" value="1"/>
</dbReference>
<reference evidence="2 3" key="1">
    <citation type="submission" date="2019-02" db="EMBL/GenBank/DDBJ databases">
        <title>Deep-cultivation of Planctomycetes and their phenomic and genomic characterization uncovers novel biology.</title>
        <authorList>
            <person name="Wiegand S."/>
            <person name="Jogler M."/>
            <person name="Boedeker C."/>
            <person name="Pinto D."/>
            <person name="Vollmers J."/>
            <person name="Rivas-Marin E."/>
            <person name="Kohn T."/>
            <person name="Peeters S.H."/>
            <person name="Heuer A."/>
            <person name="Rast P."/>
            <person name="Oberbeckmann S."/>
            <person name="Bunk B."/>
            <person name="Jeske O."/>
            <person name="Meyerdierks A."/>
            <person name="Storesund J.E."/>
            <person name="Kallscheuer N."/>
            <person name="Luecker S."/>
            <person name="Lage O.M."/>
            <person name="Pohl T."/>
            <person name="Merkel B.J."/>
            <person name="Hornburger P."/>
            <person name="Mueller R.-W."/>
            <person name="Bruemmer F."/>
            <person name="Labrenz M."/>
            <person name="Spormann A.M."/>
            <person name="Op den Camp H."/>
            <person name="Overmann J."/>
            <person name="Amann R."/>
            <person name="Jetten M.S.M."/>
            <person name="Mascher T."/>
            <person name="Medema M.H."/>
            <person name="Devos D.P."/>
            <person name="Kaster A.-K."/>
            <person name="Ovreas L."/>
            <person name="Rohde M."/>
            <person name="Galperin M.Y."/>
            <person name="Jogler C."/>
        </authorList>
    </citation>
    <scope>NUCLEOTIDE SEQUENCE [LARGE SCALE GENOMIC DNA]</scope>
    <source>
        <strain evidence="2 3">Pan216</strain>
    </source>
</reference>
<evidence type="ECO:0000259" key="1">
    <source>
        <dbReference type="Pfam" id="PF00535"/>
    </source>
</evidence>
<protein>
    <submittedName>
        <fullName evidence="2">Undecaprenyl-phosphate mannosyltransferase</fullName>
        <ecNumber evidence="2">2.4.1.54</ecNumber>
    </submittedName>
</protein>
<dbReference type="AlphaFoldDB" id="A0A518AWZ4"/>
<dbReference type="RefSeq" id="WP_419193095.1">
    <property type="nucleotide sequence ID" value="NZ_CP036279.1"/>
</dbReference>
<dbReference type="PANTHER" id="PTHR48090">
    <property type="entry name" value="UNDECAPRENYL-PHOSPHATE 4-DEOXY-4-FORMAMIDO-L-ARABINOSE TRANSFERASE-RELATED"/>
    <property type="match status" value="1"/>
</dbReference>
<dbReference type="SUPFAM" id="SSF53335">
    <property type="entry name" value="S-adenosyl-L-methionine-dependent methyltransferases"/>
    <property type="match status" value="1"/>
</dbReference>
<feature type="domain" description="Glycosyltransferase 2-like" evidence="1">
    <location>
        <begin position="27"/>
        <end position="192"/>
    </location>
</feature>
<dbReference type="InterPro" id="IPR050256">
    <property type="entry name" value="Glycosyltransferase_2"/>
</dbReference>
<dbReference type="InterPro" id="IPR001173">
    <property type="entry name" value="Glyco_trans_2-like"/>
</dbReference>
<sequence>MPATDLESLDVGDRLSVSKNDDYQTLSVLMPVYNERWTLREIVNRVLSSPIEMEIELIIVDDGSSDGSWELIQRMAEEDSRIIAHQHEHNKGKACAIRTAIELMTGDIAVVQDADLEYDPAEYPRLLEPILDGRADAVFGSRFAGHPRRVLYFWHTMANKVLTLLSNMVNDLNLTDMETCYKVVKADILKQLRLRSHTFTFEPELTCRLSQWGARIYEVPISYAGRSYEEGKKIGPIDGVKALWEIVRCKYLDPQFTTHSGFYILTSVKRANGYNRWILDKLKSFFGQRVLEAGAGVGNLSTLLLKHERLMLMDYDDMYVGKLKERFGQRENVRIAQGDLTKSCDLEQWKEEEPDTVFCSNVIEHIDDDEGVLQSFHDTIAPGGHCIIVVPAEQRLYTVLDEELGHYRRYSKEELIEKMQDAGFEIAHAEQFNKLGSIGWFVSGKILRKRHLSPRQMIWFDRLLPVAKFLEKILPIPAMSLIVVGRKPAAQAQRMAA</sequence>
<keyword evidence="2" id="KW-0328">Glycosyltransferase</keyword>
<dbReference type="PANTHER" id="PTHR48090:SF7">
    <property type="entry name" value="RFBJ PROTEIN"/>
    <property type="match status" value="1"/>
</dbReference>
<keyword evidence="2" id="KW-0808">Transferase</keyword>
<dbReference type="Pfam" id="PF00535">
    <property type="entry name" value="Glycos_transf_2"/>
    <property type="match status" value="1"/>
</dbReference>
<dbReference type="EC" id="2.4.1.54" evidence="2"/>
<evidence type="ECO:0000313" key="3">
    <source>
        <dbReference type="Proteomes" id="UP000317093"/>
    </source>
</evidence>
<name>A0A518AWZ4_9BACT</name>
<dbReference type="Gene3D" id="3.40.50.150">
    <property type="entry name" value="Vaccinia Virus protein VP39"/>
    <property type="match status" value="1"/>
</dbReference>
<dbReference type="EMBL" id="CP036279">
    <property type="protein sequence ID" value="QDU59244.1"/>
    <property type="molecule type" value="Genomic_DNA"/>
</dbReference>
<dbReference type="GO" id="GO:0047267">
    <property type="term" value="F:undecaprenyl-phosphate mannosyltransferase activity"/>
    <property type="evidence" value="ECO:0007669"/>
    <property type="project" value="UniProtKB-EC"/>
</dbReference>
<dbReference type="KEGG" id="knv:Pan216_00710"/>
<keyword evidence="3" id="KW-1185">Reference proteome</keyword>
<proteinExistence type="predicted"/>
<gene>
    <name evidence="2" type="ORF">Pan216_00710</name>
</gene>
<dbReference type="InterPro" id="IPR029044">
    <property type="entry name" value="Nucleotide-diphossugar_trans"/>
</dbReference>
<dbReference type="InterPro" id="IPR029063">
    <property type="entry name" value="SAM-dependent_MTases_sf"/>
</dbReference>
<dbReference type="SUPFAM" id="SSF53448">
    <property type="entry name" value="Nucleotide-diphospho-sugar transferases"/>
    <property type="match status" value="1"/>
</dbReference>
<evidence type="ECO:0000313" key="2">
    <source>
        <dbReference type="EMBL" id="QDU59244.1"/>
    </source>
</evidence>
<dbReference type="Proteomes" id="UP000317093">
    <property type="component" value="Chromosome"/>
</dbReference>